<evidence type="ECO:0000256" key="2">
    <source>
        <dbReference type="ARBA" id="ARBA00022527"/>
    </source>
</evidence>
<dbReference type="GO" id="GO:0005524">
    <property type="term" value="F:ATP binding"/>
    <property type="evidence" value="ECO:0007669"/>
    <property type="project" value="UniProtKB-UniRule"/>
</dbReference>
<dbReference type="InterPro" id="IPR011009">
    <property type="entry name" value="Kinase-like_dom_sf"/>
</dbReference>
<reference evidence="11" key="3">
    <citation type="submission" date="2023-12" db="EMBL/GenBank/DDBJ databases">
        <authorList>
            <person name="Sun Q."/>
            <person name="Inoue M."/>
        </authorList>
    </citation>
    <scope>NUCLEOTIDE SEQUENCE</scope>
    <source>
        <strain evidence="11">JCM 10667</strain>
    </source>
</reference>
<evidence type="ECO:0000313" key="11">
    <source>
        <dbReference type="EMBL" id="GAA0569196.1"/>
    </source>
</evidence>
<keyword evidence="9" id="KW-0472">Membrane</keyword>
<dbReference type="Gene3D" id="1.10.510.10">
    <property type="entry name" value="Transferase(Phosphotransferase) domain 1"/>
    <property type="match status" value="1"/>
</dbReference>
<dbReference type="Gene3D" id="3.30.200.20">
    <property type="entry name" value="Phosphorylase Kinase, domain 1"/>
    <property type="match status" value="1"/>
</dbReference>
<evidence type="ECO:0000256" key="5">
    <source>
        <dbReference type="ARBA" id="ARBA00022777"/>
    </source>
</evidence>
<dbReference type="Pfam" id="PF00069">
    <property type="entry name" value="Pkinase"/>
    <property type="match status" value="1"/>
</dbReference>
<evidence type="ECO:0000256" key="4">
    <source>
        <dbReference type="ARBA" id="ARBA00022741"/>
    </source>
</evidence>
<dbReference type="InterPro" id="IPR017441">
    <property type="entry name" value="Protein_kinase_ATP_BS"/>
</dbReference>
<accession>A0A7W7IAE9</accession>
<proteinExistence type="predicted"/>
<reference evidence="11 14" key="1">
    <citation type="journal article" date="2019" name="Int. J. Syst. Evol. Microbiol.">
        <title>The Global Catalogue of Microorganisms (GCM) 10K type strain sequencing project: providing services to taxonomists for standard genome sequencing and annotation.</title>
        <authorList>
            <consortium name="The Broad Institute Genomics Platform"/>
            <consortium name="The Broad Institute Genome Sequencing Center for Infectious Disease"/>
            <person name="Wu L."/>
            <person name="Ma J."/>
        </authorList>
    </citation>
    <scope>NUCLEOTIDE SEQUENCE [LARGE SCALE GENOMIC DNA]</scope>
    <source>
        <strain evidence="11 14">JCM 10667</strain>
    </source>
</reference>
<dbReference type="Proteomes" id="UP000549343">
    <property type="component" value="Unassembled WGS sequence"/>
</dbReference>
<dbReference type="Proteomes" id="UP001501427">
    <property type="component" value="Unassembled WGS sequence"/>
</dbReference>
<evidence type="ECO:0000256" key="6">
    <source>
        <dbReference type="ARBA" id="ARBA00022840"/>
    </source>
</evidence>
<evidence type="ECO:0000256" key="3">
    <source>
        <dbReference type="ARBA" id="ARBA00022679"/>
    </source>
</evidence>
<dbReference type="InterPro" id="IPR000719">
    <property type="entry name" value="Prot_kinase_dom"/>
</dbReference>
<feature type="transmembrane region" description="Helical" evidence="9">
    <location>
        <begin position="321"/>
        <end position="343"/>
    </location>
</feature>
<dbReference type="GO" id="GO:0004674">
    <property type="term" value="F:protein serine/threonine kinase activity"/>
    <property type="evidence" value="ECO:0007669"/>
    <property type="project" value="UniProtKB-KW"/>
</dbReference>
<feature type="binding site" evidence="7">
    <location>
        <position position="43"/>
    </location>
    <ligand>
        <name>ATP</name>
        <dbReference type="ChEBI" id="CHEBI:30616"/>
    </ligand>
</feature>
<keyword evidence="2 12" id="KW-0723">Serine/threonine-protein kinase</keyword>
<evidence type="ECO:0000256" key="8">
    <source>
        <dbReference type="SAM" id="MobiDB-lite"/>
    </source>
</evidence>
<dbReference type="CDD" id="cd14014">
    <property type="entry name" value="STKc_PknB_like"/>
    <property type="match status" value="1"/>
</dbReference>
<keyword evidence="5 12" id="KW-0418">Kinase</keyword>
<sequence length="421" mass="45729">MTQEAHLDRIGGRYRLVAELGSGGFGRVWKAHDETLGVDVAVKEVRVPPTASDAERAEFLTRARREARNAARLRDHPGIIPVHDVVIVDDVPWIVMRLVDGHSLEDRLKRAGTISAEEATKIAEVLLKALDAAHTAGVVHRDIKPANVMLAGSGEALLADFGIAVHQADTALTASGAVIGSMEYLAPERLSGKNNGTAGDLFSLGVTLYRCVEGVSPFRRDTVAETVTALLRDEPPPPKRAGRLAHLMTRLLDKDPDTRPTAAEALDLIDGPRDPDDKPTSHLLSRQRPAPQKPPVSRPTSWTRRLNETRRRASRPRISRGMLAVGTCVAVAVAFMGTMVTFASTAHLAKAGDCVHSGGLDIDGWGTWRRHPCALGPPWTENYRVVYRYDERTSCSTFTRTLVLPAKKGKGTATLCIVPDE</sequence>
<dbReference type="PROSITE" id="PS00107">
    <property type="entry name" value="PROTEIN_KINASE_ATP"/>
    <property type="match status" value="1"/>
</dbReference>
<reference evidence="12 13" key="2">
    <citation type="submission" date="2020-08" db="EMBL/GenBank/DDBJ databases">
        <title>Sequencing the genomes of 1000 actinobacteria strains.</title>
        <authorList>
            <person name="Klenk H.-P."/>
        </authorList>
    </citation>
    <scope>NUCLEOTIDE SEQUENCE [LARGE SCALE GENOMIC DNA]</scope>
    <source>
        <strain evidence="12 13">DSM 44772</strain>
    </source>
</reference>
<dbReference type="PANTHER" id="PTHR43289:SF6">
    <property type="entry name" value="SERINE_THREONINE-PROTEIN KINASE NEKL-3"/>
    <property type="match status" value="1"/>
</dbReference>
<gene>
    <name evidence="12" type="ORF">F4557_001801</name>
    <name evidence="11" type="ORF">GCM10009546_34950</name>
</gene>
<feature type="region of interest" description="Disordered" evidence="8">
    <location>
        <begin position="264"/>
        <end position="315"/>
    </location>
</feature>
<dbReference type="SMART" id="SM00220">
    <property type="entry name" value="S_TKc"/>
    <property type="match status" value="1"/>
</dbReference>
<evidence type="ECO:0000256" key="1">
    <source>
        <dbReference type="ARBA" id="ARBA00012513"/>
    </source>
</evidence>
<dbReference type="EC" id="2.7.11.1" evidence="1"/>
<feature type="domain" description="Protein kinase" evidence="10">
    <location>
        <begin position="14"/>
        <end position="285"/>
    </location>
</feature>
<keyword evidence="9" id="KW-0812">Transmembrane</keyword>
<comment type="caution">
    <text evidence="12">The sequence shown here is derived from an EMBL/GenBank/DDBJ whole genome shotgun (WGS) entry which is preliminary data.</text>
</comment>
<evidence type="ECO:0000313" key="14">
    <source>
        <dbReference type="Proteomes" id="UP001501427"/>
    </source>
</evidence>
<feature type="compositionally biased region" description="Basic and acidic residues" evidence="8">
    <location>
        <begin position="270"/>
        <end position="280"/>
    </location>
</feature>
<dbReference type="AlphaFoldDB" id="A0A7W7IAE9"/>
<dbReference type="PROSITE" id="PS50011">
    <property type="entry name" value="PROTEIN_KINASE_DOM"/>
    <property type="match status" value="1"/>
</dbReference>
<evidence type="ECO:0000259" key="10">
    <source>
        <dbReference type="PROSITE" id="PS50011"/>
    </source>
</evidence>
<evidence type="ECO:0000313" key="12">
    <source>
        <dbReference type="EMBL" id="MBB4773383.1"/>
    </source>
</evidence>
<dbReference type="EMBL" id="BAAAHD010000027">
    <property type="protein sequence ID" value="GAA0569196.1"/>
    <property type="molecule type" value="Genomic_DNA"/>
</dbReference>
<keyword evidence="4 7" id="KW-0547">Nucleotide-binding</keyword>
<evidence type="ECO:0000256" key="9">
    <source>
        <dbReference type="SAM" id="Phobius"/>
    </source>
</evidence>
<name>A0A7W7IAE9_9ACTN</name>
<evidence type="ECO:0000256" key="7">
    <source>
        <dbReference type="PROSITE-ProRule" id="PRU10141"/>
    </source>
</evidence>
<protein>
    <recommendedName>
        <fullName evidence="1">non-specific serine/threonine protein kinase</fullName>
        <ecNumber evidence="1">2.7.11.1</ecNumber>
    </recommendedName>
</protein>
<dbReference type="SUPFAM" id="SSF56112">
    <property type="entry name" value="Protein kinase-like (PK-like)"/>
    <property type="match status" value="1"/>
</dbReference>
<dbReference type="RefSeq" id="WP_184881455.1">
    <property type="nucleotide sequence ID" value="NZ_BAAAHD010000027.1"/>
</dbReference>
<keyword evidence="6 7" id="KW-0067">ATP-binding</keyword>
<keyword evidence="9" id="KW-1133">Transmembrane helix</keyword>
<organism evidence="12 13">
    <name type="scientific">Actinomadura livida</name>
    <dbReference type="NCBI Taxonomy" id="79909"/>
    <lineage>
        <taxon>Bacteria</taxon>
        <taxon>Bacillati</taxon>
        <taxon>Actinomycetota</taxon>
        <taxon>Actinomycetes</taxon>
        <taxon>Streptosporangiales</taxon>
        <taxon>Thermomonosporaceae</taxon>
        <taxon>Actinomadura</taxon>
    </lineage>
</organism>
<keyword evidence="3" id="KW-0808">Transferase</keyword>
<dbReference type="PANTHER" id="PTHR43289">
    <property type="entry name" value="MITOGEN-ACTIVATED PROTEIN KINASE KINASE KINASE 20-RELATED"/>
    <property type="match status" value="1"/>
</dbReference>
<keyword evidence="14" id="KW-1185">Reference proteome</keyword>
<dbReference type="PROSITE" id="PS00108">
    <property type="entry name" value="PROTEIN_KINASE_ST"/>
    <property type="match status" value="1"/>
</dbReference>
<dbReference type="InterPro" id="IPR008271">
    <property type="entry name" value="Ser/Thr_kinase_AS"/>
</dbReference>
<evidence type="ECO:0000313" key="13">
    <source>
        <dbReference type="Proteomes" id="UP000549343"/>
    </source>
</evidence>
<dbReference type="EMBL" id="JACHMV010000001">
    <property type="protein sequence ID" value="MBB4773383.1"/>
    <property type="molecule type" value="Genomic_DNA"/>
</dbReference>